<dbReference type="InterPro" id="IPR036621">
    <property type="entry name" value="Anticodon-bd_dom_sf"/>
</dbReference>
<proteinExistence type="predicted"/>
<dbReference type="PANTHER" id="PTHR42753:SF2">
    <property type="entry name" value="PROLINE--TRNA LIGASE"/>
    <property type="match status" value="1"/>
</dbReference>
<comment type="catalytic activity">
    <reaction evidence="11">
        <text>tRNA(Pro) + L-proline + ATP = L-prolyl-tRNA(Pro) + AMP + diphosphate</text>
        <dbReference type="Rhea" id="RHEA:14305"/>
        <dbReference type="Rhea" id="RHEA-COMP:9700"/>
        <dbReference type="Rhea" id="RHEA-COMP:9702"/>
        <dbReference type="ChEBI" id="CHEBI:30616"/>
        <dbReference type="ChEBI" id="CHEBI:33019"/>
        <dbReference type="ChEBI" id="CHEBI:60039"/>
        <dbReference type="ChEBI" id="CHEBI:78442"/>
        <dbReference type="ChEBI" id="CHEBI:78532"/>
        <dbReference type="ChEBI" id="CHEBI:456215"/>
        <dbReference type="EC" id="6.1.1.15"/>
    </reaction>
</comment>
<keyword evidence="8" id="KW-0067">ATP-binding</keyword>
<dbReference type="PRINTS" id="PR01046">
    <property type="entry name" value="TRNASYNTHPRO"/>
</dbReference>
<dbReference type="Pfam" id="PF04073">
    <property type="entry name" value="tRNA_edit"/>
    <property type="match status" value="1"/>
</dbReference>
<dbReference type="GO" id="GO:0005524">
    <property type="term" value="F:ATP binding"/>
    <property type="evidence" value="ECO:0007669"/>
    <property type="project" value="UniProtKB-KW"/>
</dbReference>
<evidence type="ECO:0000256" key="4">
    <source>
        <dbReference type="ARBA" id="ARBA00019110"/>
    </source>
</evidence>
<dbReference type="PANTHER" id="PTHR42753">
    <property type="entry name" value="MITOCHONDRIAL RIBOSOME PROTEIN L39/PROLYL-TRNA LIGASE FAMILY MEMBER"/>
    <property type="match status" value="1"/>
</dbReference>
<reference evidence="14 15" key="1">
    <citation type="journal article" date="2016" name="Nat. Commun.">
        <title>Thousands of microbial genomes shed light on interconnected biogeochemical processes in an aquifer system.</title>
        <authorList>
            <person name="Anantharaman K."/>
            <person name="Brown C.T."/>
            <person name="Hug L.A."/>
            <person name="Sharon I."/>
            <person name="Castelle C.J."/>
            <person name="Probst A.J."/>
            <person name="Thomas B.C."/>
            <person name="Singh A."/>
            <person name="Wilkins M.J."/>
            <person name="Karaoz U."/>
            <person name="Brodie E.L."/>
            <person name="Williams K.H."/>
            <person name="Hubbard S.S."/>
            <person name="Banfield J.F."/>
        </authorList>
    </citation>
    <scope>NUCLEOTIDE SEQUENCE [LARGE SCALE GENOMIC DNA]</scope>
</reference>
<evidence type="ECO:0000256" key="11">
    <source>
        <dbReference type="ARBA" id="ARBA00047671"/>
    </source>
</evidence>
<evidence type="ECO:0000256" key="3">
    <source>
        <dbReference type="ARBA" id="ARBA00012831"/>
    </source>
</evidence>
<dbReference type="Pfam" id="PF00587">
    <property type="entry name" value="tRNA-synt_2b"/>
    <property type="match status" value="1"/>
</dbReference>
<organism evidence="14 15">
    <name type="scientific">Candidatus Roizmanbacteria bacterium RIFCSPLOWO2_01_FULL_35_13</name>
    <dbReference type="NCBI Taxonomy" id="1802055"/>
    <lineage>
        <taxon>Bacteria</taxon>
        <taxon>Candidatus Roizmaniibacteriota</taxon>
    </lineage>
</organism>
<dbReference type="InterPro" id="IPR006195">
    <property type="entry name" value="aa-tRNA-synth_II"/>
</dbReference>
<dbReference type="EMBL" id="MGAF01000032">
    <property type="protein sequence ID" value="OGK40522.1"/>
    <property type="molecule type" value="Genomic_DNA"/>
</dbReference>
<gene>
    <name evidence="14" type="ORF">A3A74_02935</name>
</gene>
<dbReference type="Gene3D" id="3.40.50.800">
    <property type="entry name" value="Anticodon-binding domain"/>
    <property type="match status" value="1"/>
</dbReference>
<dbReference type="Proteomes" id="UP000179270">
    <property type="component" value="Unassembled WGS sequence"/>
</dbReference>
<keyword evidence="6 14" id="KW-0436">Ligase</keyword>
<evidence type="ECO:0000256" key="12">
    <source>
        <dbReference type="NCBIfam" id="TIGR00409"/>
    </source>
</evidence>
<dbReference type="InterPro" id="IPR044140">
    <property type="entry name" value="ProRS_anticodon_short"/>
</dbReference>
<feature type="domain" description="Aminoacyl-transfer RNA synthetases class-II family profile" evidence="13">
    <location>
        <begin position="49"/>
        <end position="466"/>
    </location>
</feature>
<evidence type="ECO:0000256" key="10">
    <source>
        <dbReference type="ARBA" id="ARBA00023146"/>
    </source>
</evidence>
<dbReference type="SUPFAM" id="SSF52954">
    <property type="entry name" value="Class II aaRS ABD-related"/>
    <property type="match status" value="1"/>
</dbReference>
<evidence type="ECO:0000256" key="6">
    <source>
        <dbReference type="ARBA" id="ARBA00022598"/>
    </source>
</evidence>
<comment type="subunit">
    <text evidence="2">Homodimer.</text>
</comment>
<evidence type="ECO:0000256" key="8">
    <source>
        <dbReference type="ARBA" id="ARBA00022840"/>
    </source>
</evidence>
<dbReference type="EC" id="6.1.1.15" evidence="3 12"/>
<dbReference type="InterPro" id="IPR004154">
    <property type="entry name" value="Anticodon-bd"/>
</dbReference>
<dbReference type="STRING" id="1802055.A3A74_02935"/>
<dbReference type="InterPro" id="IPR050062">
    <property type="entry name" value="Pro-tRNA_synthetase"/>
</dbReference>
<keyword evidence="9" id="KW-0648">Protein biosynthesis</keyword>
<evidence type="ECO:0000313" key="15">
    <source>
        <dbReference type="Proteomes" id="UP000179270"/>
    </source>
</evidence>
<dbReference type="NCBIfam" id="TIGR00409">
    <property type="entry name" value="proS_fam_II"/>
    <property type="match status" value="1"/>
</dbReference>
<dbReference type="InterPro" id="IPR007214">
    <property type="entry name" value="YbaK/aa-tRNA-synth-assoc-dom"/>
</dbReference>
<sequence>MLYSKLFGKTVKNAPSDATLTSHKLLYQAGFIRESTAGRYFILPLGQLVQSKIMGIVRYEMNKAGAQEMLSPVLHPLVLWEETNRTKTTGFELMKIRDRREIWFALGGTAEEMFVDVVRKFRPSYKDLPFNIYQFAMKFRDELRARGGLLRVREFIMKDAYSFDVDEENFKKEYKNMWNTYSQIFKKMGLNTIVVESDNGYIGGEYCHEFVVESDIGETSFLTDREKYNAHVDVALFERDDINSTEEEKPFKIVEQPEWVKTMDDNIKHYQLPKSRFLKNVVYKNRITKEIIIAVIRGDLDVNKTKLEHAVNAVGQLEDATEQDLTKIGTKRGHVHSWGHKGARYIGDLSLKTVKNFIGGQKEKSTDTINVNYGRDFTCEKLADIALAKETYLLETGKKLVEKKGIEVGNIFQLGYHYSKKMKDATFIDKNGKEKPFYMGCYGIGIGRTLAAIVEKFHDEQGIIWPESVAPYKYHLIGLDLKDQSIKSKVHQVYKELLAKGREVLFDDREDITAGNKFADADLIGIPYRLVVSKRTGDKIELKKRTEKSTRLVSLDELAS</sequence>
<dbReference type="GO" id="GO:0005829">
    <property type="term" value="C:cytosol"/>
    <property type="evidence" value="ECO:0007669"/>
    <property type="project" value="TreeGrafter"/>
</dbReference>
<dbReference type="PROSITE" id="PS50862">
    <property type="entry name" value="AA_TRNA_LIGASE_II"/>
    <property type="match status" value="1"/>
</dbReference>
<dbReference type="NCBIfam" id="NF006625">
    <property type="entry name" value="PRK09194.1"/>
    <property type="match status" value="1"/>
</dbReference>
<dbReference type="Pfam" id="PF03129">
    <property type="entry name" value="HGTP_anticodon"/>
    <property type="match status" value="1"/>
</dbReference>
<dbReference type="CDD" id="cd00861">
    <property type="entry name" value="ProRS_anticodon_short"/>
    <property type="match status" value="1"/>
</dbReference>
<evidence type="ECO:0000256" key="5">
    <source>
        <dbReference type="ARBA" id="ARBA00022490"/>
    </source>
</evidence>
<dbReference type="GO" id="GO:0004827">
    <property type="term" value="F:proline-tRNA ligase activity"/>
    <property type="evidence" value="ECO:0007669"/>
    <property type="project" value="UniProtKB-UniRule"/>
</dbReference>
<dbReference type="GO" id="GO:0006433">
    <property type="term" value="P:prolyl-tRNA aminoacylation"/>
    <property type="evidence" value="ECO:0007669"/>
    <property type="project" value="UniProtKB-UniRule"/>
</dbReference>
<evidence type="ECO:0000256" key="7">
    <source>
        <dbReference type="ARBA" id="ARBA00022741"/>
    </source>
</evidence>
<dbReference type="AlphaFoldDB" id="A0A1F7IAZ4"/>
<dbReference type="GO" id="GO:0002161">
    <property type="term" value="F:aminoacyl-tRNA deacylase activity"/>
    <property type="evidence" value="ECO:0007669"/>
    <property type="project" value="InterPro"/>
</dbReference>
<keyword evidence="10" id="KW-0030">Aminoacyl-tRNA synthetase</keyword>
<dbReference type="InterPro" id="IPR002316">
    <property type="entry name" value="Pro-tRNA-ligase_IIa"/>
</dbReference>
<evidence type="ECO:0000256" key="1">
    <source>
        <dbReference type="ARBA" id="ARBA00004496"/>
    </source>
</evidence>
<evidence type="ECO:0000256" key="2">
    <source>
        <dbReference type="ARBA" id="ARBA00011738"/>
    </source>
</evidence>
<dbReference type="InterPro" id="IPR004500">
    <property type="entry name" value="Pro-tRNA-synth_IIa_bac-type"/>
</dbReference>
<dbReference type="InterPro" id="IPR002314">
    <property type="entry name" value="aa-tRNA-synt_IIb"/>
</dbReference>
<comment type="caution">
    <text evidence="14">The sequence shown here is derived from an EMBL/GenBank/DDBJ whole genome shotgun (WGS) entry which is preliminary data.</text>
</comment>
<protein>
    <recommendedName>
        <fullName evidence="4 12">Proline--tRNA ligase</fullName>
        <ecNumber evidence="3 12">6.1.1.15</ecNumber>
    </recommendedName>
</protein>
<evidence type="ECO:0000256" key="9">
    <source>
        <dbReference type="ARBA" id="ARBA00022917"/>
    </source>
</evidence>
<dbReference type="InterPro" id="IPR036754">
    <property type="entry name" value="YbaK/aa-tRNA-synt-asso_dom_sf"/>
</dbReference>
<comment type="subcellular location">
    <subcellularLocation>
        <location evidence="1">Cytoplasm</location>
    </subcellularLocation>
</comment>
<dbReference type="InterPro" id="IPR045864">
    <property type="entry name" value="aa-tRNA-synth_II/BPL/LPL"/>
</dbReference>
<dbReference type="SUPFAM" id="SSF55826">
    <property type="entry name" value="YbaK/ProRS associated domain"/>
    <property type="match status" value="1"/>
</dbReference>
<evidence type="ECO:0000313" key="14">
    <source>
        <dbReference type="EMBL" id="OGK40522.1"/>
    </source>
</evidence>
<keyword evidence="7" id="KW-0547">Nucleotide-binding</keyword>
<dbReference type="Gene3D" id="3.30.930.10">
    <property type="entry name" value="Bira Bifunctional Protein, Domain 2"/>
    <property type="match status" value="2"/>
</dbReference>
<evidence type="ECO:0000259" key="13">
    <source>
        <dbReference type="PROSITE" id="PS50862"/>
    </source>
</evidence>
<dbReference type="SUPFAM" id="SSF55681">
    <property type="entry name" value="Class II aaRS and biotin synthetases"/>
    <property type="match status" value="1"/>
</dbReference>
<keyword evidence="5" id="KW-0963">Cytoplasm</keyword>
<name>A0A1F7IAZ4_9BACT</name>
<accession>A0A1F7IAZ4</accession>